<feature type="compositionally biased region" description="Basic and acidic residues" evidence="5">
    <location>
        <begin position="98"/>
        <end position="108"/>
    </location>
</feature>
<evidence type="ECO:0000256" key="4">
    <source>
        <dbReference type="ARBA" id="ARBA00023242"/>
    </source>
</evidence>
<proteinExistence type="predicted"/>
<dbReference type="Proteomes" id="UP001412067">
    <property type="component" value="Unassembled WGS sequence"/>
</dbReference>
<dbReference type="Gene3D" id="1.10.10.60">
    <property type="entry name" value="Homeodomain-like"/>
    <property type="match status" value="1"/>
</dbReference>
<evidence type="ECO:0000313" key="9">
    <source>
        <dbReference type="EMBL" id="KAK8955461.1"/>
    </source>
</evidence>
<dbReference type="PROSITE" id="PS51294">
    <property type="entry name" value="HTH_MYB"/>
    <property type="match status" value="1"/>
</dbReference>
<evidence type="ECO:0000256" key="2">
    <source>
        <dbReference type="ARBA" id="ARBA00023125"/>
    </source>
</evidence>
<organism evidence="9 10">
    <name type="scientific">Platanthera guangdongensis</name>
    <dbReference type="NCBI Taxonomy" id="2320717"/>
    <lineage>
        <taxon>Eukaryota</taxon>
        <taxon>Viridiplantae</taxon>
        <taxon>Streptophyta</taxon>
        <taxon>Embryophyta</taxon>
        <taxon>Tracheophyta</taxon>
        <taxon>Spermatophyta</taxon>
        <taxon>Magnoliopsida</taxon>
        <taxon>Liliopsida</taxon>
        <taxon>Asparagales</taxon>
        <taxon>Orchidaceae</taxon>
        <taxon>Orchidoideae</taxon>
        <taxon>Orchideae</taxon>
        <taxon>Orchidinae</taxon>
        <taxon>Platanthera</taxon>
    </lineage>
</organism>
<keyword evidence="10" id="KW-1185">Reference proteome</keyword>
<evidence type="ECO:0000259" key="8">
    <source>
        <dbReference type="PROSITE" id="PS51294"/>
    </source>
</evidence>
<feature type="domain" description="SANT" evidence="7">
    <location>
        <begin position="102"/>
        <end position="155"/>
    </location>
</feature>
<evidence type="ECO:0000259" key="7">
    <source>
        <dbReference type="PROSITE" id="PS51293"/>
    </source>
</evidence>
<dbReference type="PROSITE" id="PS50090">
    <property type="entry name" value="MYB_LIKE"/>
    <property type="match status" value="1"/>
</dbReference>
<dbReference type="PANTHER" id="PTHR44191:SF4">
    <property type="entry name" value="OS01G0187900 PROTEIN"/>
    <property type="match status" value="1"/>
</dbReference>
<evidence type="ECO:0000313" key="10">
    <source>
        <dbReference type="Proteomes" id="UP001412067"/>
    </source>
</evidence>
<accession>A0ABR2LZ08</accession>
<dbReference type="InterPro" id="IPR001005">
    <property type="entry name" value="SANT/Myb"/>
</dbReference>
<dbReference type="NCBIfam" id="TIGR01557">
    <property type="entry name" value="myb_SHAQKYF"/>
    <property type="match status" value="1"/>
</dbReference>
<dbReference type="PROSITE" id="PS51293">
    <property type="entry name" value="SANT"/>
    <property type="match status" value="1"/>
</dbReference>
<evidence type="ECO:0000256" key="3">
    <source>
        <dbReference type="ARBA" id="ARBA00023163"/>
    </source>
</evidence>
<dbReference type="Pfam" id="PF00249">
    <property type="entry name" value="Myb_DNA-binding"/>
    <property type="match status" value="1"/>
</dbReference>
<dbReference type="EMBL" id="JBBWWR010000013">
    <property type="protein sequence ID" value="KAK8955461.1"/>
    <property type="molecule type" value="Genomic_DNA"/>
</dbReference>
<dbReference type="InterPro" id="IPR009057">
    <property type="entry name" value="Homeodomain-like_sf"/>
</dbReference>
<feature type="domain" description="HTH myb-type" evidence="8">
    <location>
        <begin position="99"/>
        <end position="155"/>
    </location>
</feature>
<dbReference type="CDD" id="cd00167">
    <property type="entry name" value="SANT"/>
    <property type="match status" value="1"/>
</dbReference>
<reference evidence="9 10" key="1">
    <citation type="journal article" date="2022" name="Nat. Plants">
        <title>Genomes of leafy and leafless Platanthera orchids illuminate the evolution of mycoheterotrophy.</title>
        <authorList>
            <person name="Li M.H."/>
            <person name="Liu K.W."/>
            <person name="Li Z."/>
            <person name="Lu H.C."/>
            <person name="Ye Q.L."/>
            <person name="Zhang D."/>
            <person name="Wang J.Y."/>
            <person name="Li Y.F."/>
            <person name="Zhong Z.M."/>
            <person name="Liu X."/>
            <person name="Yu X."/>
            <person name="Liu D.K."/>
            <person name="Tu X.D."/>
            <person name="Liu B."/>
            <person name="Hao Y."/>
            <person name="Liao X.Y."/>
            <person name="Jiang Y.T."/>
            <person name="Sun W.H."/>
            <person name="Chen J."/>
            <person name="Chen Y.Q."/>
            <person name="Ai Y."/>
            <person name="Zhai J.W."/>
            <person name="Wu S.S."/>
            <person name="Zhou Z."/>
            <person name="Hsiao Y.Y."/>
            <person name="Wu W.L."/>
            <person name="Chen Y.Y."/>
            <person name="Lin Y.F."/>
            <person name="Hsu J.L."/>
            <person name="Li C.Y."/>
            <person name="Wang Z.W."/>
            <person name="Zhao X."/>
            <person name="Zhong W.Y."/>
            <person name="Ma X.K."/>
            <person name="Ma L."/>
            <person name="Huang J."/>
            <person name="Chen G.Z."/>
            <person name="Huang M.Z."/>
            <person name="Huang L."/>
            <person name="Peng D.H."/>
            <person name="Luo Y.B."/>
            <person name="Zou S.Q."/>
            <person name="Chen S.P."/>
            <person name="Lan S."/>
            <person name="Tsai W.C."/>
            <person name="Van de Peer Y."/>
            <person name="Liu Z.J."/>
        </authorList>
    </citation>
    <scope>NUCLEOTIDE SEQUENCE [LARGE SCALE GENOMIC DNA]</scope>
    <source>
        <strain evidence="9">Lor288</strain>
    </source>
</reference>
<keyword evidence="1" id="KW-0805">Transcription regulation</keyword>
<dbReference type="InterPro" id="IPR017930">
    <property type="entry name" value="Myb_dom"/>
</dbReference>
<sequence length="344" mass="37382">MARRCSHCSNNGHNSRTCPVRGACGGGGVKLFGVRLSEGVGAMKKSASMGSLSSAAAHNFPTHPCSPSSDPAPREHAATASGYASDDPGHASCSPNCRNDRKKGTPWTEEEHHKFLLGLQKLGKGDWRGIARNFVISRTPTQVASHAQKYFIRQTNASRRKRRSSLFDMSPKTPIDHVPALDGQLLLHSTLNESKNANKLHLCLHLNEASSSNPPPLAESNEEIQVTNLTLPLVPTFYPALVPVPIPFWPTNLLNPMREEEMTENHEILKPTPILHKDIINADALVSMSMLSIGEGVVFSRMEPSALSIKLLEPSASRHSAFHMNMPISSPELNQNGGNVIHAV</sequence>
<comment type="caution">
    <text evidence="9">The sequence shown here is derived from an EMBL/GenBank/DDBJ whole genome shotgun (WGS) entry which is preliminary data.</text>
</comment>
<dbReference type="SMART" id="SM00717">
    <property type="entry name" value="SANT"/>
    <property type="match status" value="1"/>
</dbReference>
<keyword evidence="3" id="KW-0804">Transcription</keyword>
<protein>
    <submittedName>
        <fullName evidence="9">Uncharacterized protein</fullName>
    </submittedName>
</protein>
<keyword evidence="2" id="KW-0238">DNA-binding</keyword>
<keyword evidence="4" id="KW-0539">Nucleus</keyword>
<dbReference type="InterPro" id="IPR052245">
    <property type="entry name" value="Plant_Stress_Dev_TF"/>
</dbReference>
<evidence type="ECO:0000259" key="6">
    <source>
        <dbReference type="PROSITE" id="PS50090"/>
    </source>
</evidence>
<dbReference type="PANTHER" id="PTHR44191">
    <property type="entry name" value="TRANSCRIPTION FACTOR KUA1"/>
    <property type="match status" value="1"/>
</dbReference>
<dbReference type="InterPro" id="IPR017884">
    <property type="entry name" value="SANT_dom"/>
</dbReference>
<evidence type="ECO:0000256" key="5">
    <source>
        <dbReference type="SAM" id="MobiDB-lite"/>
    </source>
</evidence>
<feature type="region of interest" description="Disordered" evidence="5">
    <location>
        <begin position="60"/>
        <end position="108"/>
    </location>
</feature>
<dbReference type="SUPFAM" id="SSF46689">
    <property type="entry name" value="Homeodomain-like"/>
    <property type="match status" value="1"/>
</dbReference>
<name>A0ABR2LZ08_9ASPA</name>
<gene>
    <name evidence="9" type="ORF">KSP40_PGU017066</name>
</gene>
<dbReference type="InterPro" id="IPR006447">
    <property type="entry name" value="Myb_dom_plants"/>
</dbReference>
<evidence type="ECO:0000256" key="1">
    <source>
        <dbReference type="ARBA" id="ARBA00023015"/>
    </source>
</evidence>
<feature type="domain" description="Myb-like" evidence="6">
    <location>
        <begin position="99"/>
        <end position="151"/>
    </location>
</feature>